<evidence type="ECO:0000313" key="3">
    <source>
        <dbReference type="Proteomes" id="UP000007875"/>
    </source>
</evidence>
<feature type="region of interest" description="Disordered" evidence="1">
    <location>
        <begin position="82"/>
        <end position="162"/>
    </location>
</feature>
<dbReference type="HOGENOM" id="CLU_1277244_0_0_1"/>
<evidence type="ECO:0000256" key="1">
    <source>
        <dbReference type="SAM" id="MobiDB-lite"/>
    </source>
</evidence>
<dbReference type="Proteomes" id="UP000007875">
    <property type="component" value="Unassembled WGS sequence"/>
</dbReference>
<dbReference type="AlphaFoldDB" id="H2Y9L3"/>
<accession>H2Y9L3</accession>
<proteinExistence type="predicted"/>
<evidence type="ECO:0000313" key="2">
    <source>
        <dbReference type="Ensembl" id="ENSCSAVP00000002011.1"/>
    </source>
</evidence>
<feature type="compositionally biased region" description="Polar residues" evidence="1">
    <location>
        <begin position="125"/>
        <end position="134"/>
    </location>
</feature>
<protein>
    <submittedName>
        <fullName evidence="2">Uncharacterized protein</fullName>
    </submittedName>
</protein>
<reference evidence="3" key="1">
    <citation type="submission" date="2003-08" db="EMBL/GenBank/DDBJ databases">
        <authorList>
            <person name="Birren B."/>
            <person name="Nusbaum C."/>
            <person name="Abebe A."/>
            <person name="Abouelleil A."/>
            <person name="Adekoya E."/>
            <person name="Ait-zahra M."/>
            <person name="Allen N."/>
            <person name="Allen T."/>
            <person name="An P."/>
            <person name="Anderson M."/>
            <person name="Anderson S."/>
            <person name="Arachchi H."/>
            <person name="Armbruster J."/>
            <person name="Bachantsang P."/>
            <person name="Baldwin J."/>
            <person name="Barry A."/>
            <person name="Bayul T."/>
            <person name="Blitshsteyn B."/>
            <person name="Bloom T."/>
            <person name="Blye J."/>
            <person name="Boguslavskiy L."/>
            <person name="Borowsky M."/>
            <person name="Boukhgalter B."/>
            <person name="Brunache A."/>
            <person name="Butler J."/>
            <person name="Calixte N."/>
            <person name="Calvo S."/>
            <person name="Camarata J."/>
            <person name="Campo K."/>
            <person name="Chang J."/>
            <person name="Cheshatsang Y."/>
            <person name="Citroen M."/>
            <person name="Collymore A."/>
            <person name="Considine T."/>
            <person name="Cook A."/>
            <person name="Cooke P."/>
            <person name="Corum B."/>
            <person name="Cuomo C."/>
            <person name="David R."/>
            <person name="Dawoe T."/>
            <person name="Degray S."/>
            <person name="Dodge S."/>
            <person name="Dooley K."/>
            <person name="Dorje P."/>
            <person name="Dorjee K."/>
            <person name="Dorris L."/>
            <person name="Duffey N."/>
            <person name="Dupes A."/>
            <person name="Elkins T."/>
            <person name="Engels R."/>
            <person name="Erickson J."/>
            <person name="Farina A."/>
            <person name="Faro S."/>
            <person name="Ferreira P."/>
            <person name="Fischer H."/>
            <person name="Fitzgerald M."/>
            <person name="Foley K."/>
            <person name="Gage D."/>
            <person name="Galagan J."/>
            <person name="Gearin G."/>
            <person name="Gnerre S."/>
            <person name="Gnirke A."/>
            <person name="Goyette A."/>
            <person name="Graham J."/>
            <person name="Grandbois E."/>
            <person name="Gyaltsen K."/>
            <person name="Hafez N."/>
            <person name="Hagopian D."/>
            <person name="Hagos B."/>
            <person name="Hall J."/>
            <person name="Hatcher B."/>
            <person name="Heller A."/>
            <person name="Higgins H."/>
            <person name="Honan T."/>
            <person name="Horn A."/>
            <person name="Houde N."/>
            <person name="Hughes L."/>
            <person name="Hulme W."/>
            <person name="Husby E."/>
            <person name="Iliev I."/>
            <person name="Jaffe D."/>
            <person name="Jones C."/>
            <person name="Kamal M."/>
            <person name="Kamat A."/>
            <person name="Kamvysselis M."/>
            <person name="Karlsson E."/>
            <person name="Kells C."/>
            <person name="Kieu A."/>
            <person name="Kisner P."/>
            <person name="Kodira C."/>
            <person name="Kulbokas E."/>
            <person name="Labutti K."/>
            <person name="Lama D."/>
            <person name="Landers T."/>
            <person name="Leger J."/>
            <person name="Levine S."/>
            <person name="Lewis D."/>
            <person name="Lewis T."/>
            <person name="Lindblad-toh K."/>
            <person name="Liu X."/>
            <person name="Lokyitsang T."/>
            <person name="Lokyitsang Y."/>
            <person name="Lucien O."/>
            <person name="Lui A."/>
            <person name="Ma L.J."/>
            <person name="Mabbitt R."/>
            <person name="Macdonald J."/>
            <person name="Maclean C."/>
            <person name="Major J."/>
            <person name="Manning J."/>
            <person name="Marabella R."/>
            <person name="Maru K."/>
            <person name="Matthews C."/>
            <person name="Mauceli E."/>
            <person name="Mccarthy M."/>
            <person name="Mcdonough S."/>
            <person name="Mcghee T."/>
            <person name="Meldrim J."/>
            <person name="Meneus L."/>
            <person name="Mesirov J."/>
            <person name="Mihalev A."/>
            <person name="Mihova T."/>
            <person name="Mikkelsen T."/>
            <person name="Mlenga V."/>
            <person name="Moru K."/>
            <person name="Mozes J."/>
            <person name="Mulrain L."/>
            <person name="Munson G."/>
            <person name="Naylor J."/>
            <person name="Newes C."/>
            <person name="Nguyen C."/>
            <person name="Nguyen N."/>
            <person name="Nguyen T."/>
            <person name="Nicol R."/>
            <person name="Nielsen C."/>
            <person name="Nizzari M."/>
            <person name="Norbu C."/>
            <person name="Norbu N."/>
            <person name="O'donnell P."/>
            <person name="Okoawo O."/>
            <person name="O'leary S."/>
            <person name="Omotosho B."/>
            <person name="O'neill K."/>
            <person name="Osman S."/>
            <person name="Parker S."/>
            <person name="Perrin D."/>
            <person name="Phunkhang P."/>
            <person name="Piqani B."/>
            <person name="Purcell S."/>
            <person name="Rachupka T."/>
            <person name="Ramasamy U."/>
            <person name="Rameau R."/>
            <person name="Ray V."/>
            <person name="Raymond C."/>
            <person name="Retta R."/>
            <person name="Richardson S."/>
            <person name="Rise C."/>
            <person name="Rodriguez J."/>
            <person name="Rogers J."/>
            <person name="Rogov P."/>
            <person name="Rutman M."/>
            <person name="Schupbach R."/>
            <person name="Seaman C."/>
            <person name="Settipalli S."/>
            <person name="Sharpe T."/>
            <person name="Sheridan J."/>
            <person name="Sherpa N."/>
            <person name="Shi J."/>
            <person name="Smirnov S."/>
            <person name="Smith C."/>
            <person name="Sougnez C."/>
            <person name="Spencer B."/>
            <person name="Stalker J."/>
            <person name="Stange-thomann N."/>
            <person name="Stavropoulos S."/>
            <person name="Stetson K."/>
            <person name="Stone C."/>
            <person name="Stone S."/>
            <person name="Stubbs M."/>
            <person name="Talamas J."/>
            <person name="Tchuinga P."/>
            <person name="Tenzing P."/>
            <person name="Tesfaye S."/>
            <person name="Theodore J."/>
            <person name="Thoulutsang Y."/>
            <person name="Topham K."/>
            <person name="Towey S."/>
            <person name="Tsamla T."/>
            <person name="Tsomo N."/>
            <person name="Vallee D."/>
            <person name="Vassiliev H."/>
            <person name="Venkataraman V."/>
            <person name="Vinson J."/>
            <person name="Vo A."/>
            <person name="Wade C."/>
            <person name="Wang S."/>
            <person name="Wangchuk T."/>
            <person name="Wangdi T."/>
            <person name="Whittaker C."/>
            <person name="Wilkinson J."/>
            <person name="Wu Y."/>
            <person name="Wyman D."/>
            <person name="Yadav S."/>
            <person name="Yang S."/>
            <person name="Yang X."/>
            <person name="Yeager S."/>
            <person name="Yee E."/>
            <person name="Young G."/>
            <person name="Zainoun J."/>
            <person name="Zembeck L."/>
            <person name="Zimmer A."/>
            <person name="Zody M."/>
            <person name="Lander E."/>
        </authorList>
    </citation>
    <scope>NUCLEOTIDE SEQUENCE [LARGE SCALE GENOMIC DNA]</scope>
</reference>
<feature type="compositionally biased region" description="Acidic residues" evidence="1">
    <location>
        <begin position="94"/>
        <end position="104"/>
    </location>
</feature>
<dbReference type="Ensembl" id="ENSCSAVT00000002046.1">
    <property type="protein sequence ID" value="ENSCSAVP00000002011.1"/>
    <property type="gene ID" value="ENSCSAVG00000001179.1"/>
</dbReference>
<feature type="compositionally biased region" description="Polar residues" evidence="1">
    <location>
        <begin position="207"/>
        <end position="216"/>
    </location>
</feature>
<feature type="region of interest" description="Disordered" evidence="1">
    <location>
        <begin position="174"/>
        <end position="216"/>
    </location>
</feature>
<feature type="compositionally biased region" description="Acidic residues" evidence="1">
    <location>
        <begin position="38"/>
        <end position="47"/>
    </location>
</feature>
<sequence>MQTVQEQLEELQTENNRLMQENYKLRFGKDAPSHTSDYEYEAPDQSDEESRLLTTGADELAQNGAMEYSVKEVVQSSVESMVVSSQSVQGICPEDYEADVASSEEPDKQEYRKKRRSNKGRLSVTRATLQNGTTSDDEDTNVPGNGPTTLDDFSKIRTKNGGTNITAEVKCEKHTNGNFAEPEPNKEFDGINMDGCSGGEKFPATASMESLTSSDC</sequence>
<reference evidence="2" key="3">
    <citation type="submission" date="2025-09" db="UniProtKB">
        <authorList>
            <consortium name="Ensembl"/>
        </authorList>
    </citation>
    <scope>IDENTIFICATION</scope>
</reference>
<dbReference type="OMA" id="MEVEQWE"/>
<reference evidence="2" key="2">
    <citation type="submission" date="2025-08" db="UniProtKB">
        <authorList>
            <consortium name="Ensembl"/>
        </authorList>
    </citation>
    <scope>IDENTIFICATION</scope>
</reference>
<keyword evidence="3" id="KW-1185">Reference proteome</keyword>
<organism evidence="2 3">
    <name type="scientific">Ciona savignyi</name>
    <name type="common">Pacific transparent sea squirt</name>
    <dbReference type="NCBI Taxonomy" id="51511"/>
    <lineage>
        <taxon>Eukaryota</taxon>
        <taxon>Metazoa</taxon>
        <taxon>Chordata</taxon>
        <taxon>Tunicata</taxon>
        <taxon>Ascidiacea</taxon>
        <taxon>Phlebobranchia</taxon>
        <taxon>Cionidae</taxon>
        <taxon>Ciona</taxon>
    </lineage>
</organism>
<feature type="region of interest" description="Disordered" evidence="1">
    <location>
        <begin position="26"/>
        <end position="51"/>
    </location>
</feature>
<dbReference type="InParanoid" id="H2Y9L3"/>
<name>H2Y9L3_CIOSA</name>